<dbReference type="AlphaFoldDB" id="A0A2P5XQL1"/>
<name>A0A2P5XQL1_GOSBA</name>
<accession>A0A2P5XQL1</accession>
<protein>
    <submittedName>
        <fullName evidence="1">Uncharacterized protein</fullName>
    </submittedName>
</protein>
<evidence type="ECO:0000313" key="2">
    <source>
        <dbReference type="Proteomes" id="UP000239757"/>
    </source>
</evidence>
<organism evidence="1 2">
    <name type="scientific">Gossypium barbadense</name>
    <name type="common">Sea Island cotton</name>
    <name type="synonym">Hibiscus barbadensis</name>
    <dbReference type="NCBI Taxonomy" id="3634"/>
    <lineage>
        <taxon>Eukaryota</taxon>
        <taxon>Viridiplantae</taxon>
        <taxon>Streptophyta</taxon>
        <taxon>Embryophyta</taxon>
        <taxon>Tracheophyta</taxon>
        <taxon>Spermatophyta</taxon>
        <taxon>Magnoliopsida</taxon>
        <taxon>eudicotyledons</taxon>
        <taxon>Gunneridae</taxon>
        <taxon>Pentapetalae</taxon>
        <taxon>rosids</taxon>
        <taxon>malvids</taxon>
        <taxon>Malvales</taxon>
        <taxon>Malvaceae</taxon>
        <taxon>Malvoideae</taxon>
        <taxon>Gossypium</taxon>
    </lineage>
</organism>
<dbReference type="EMBL" id="KZ664421">
    <property type="protein sequence ID" value="PPS05638.1"/>
    <property type="molecule type" value="Genomic_DNA"/>
</dbReference>
<gene>
    <name evidence="1" type="ORF">GOBAR_AA15004</name>
</gene>
<reference evidence="1 2" key="1">
    <citation type="submission" date="2015-01" db="EMBL/GenBank/DDBJ databases">
        <title>Genome of allotetraploid Gossypium barbadense reveals genomic plasticity and fiber elongation in cotton evolution.</title>
        <authorList>
            <person name="Chen X."/>
            <person name="Liu X."/>
            <person name="Zhao B."/>
            <person name="Zheng H."/>
            <person name="Hu Y."/>
            <person name="Lu G."/>
            <person name="Yang C."/>
            <person name="Chen J."/>
            <person name="Shan C."/>
            <person name="Zhang L."/>
            <person name="Zhou Y."/>
            <person name="Wang L."/>
            <person name="Guo W."/>
            <person name="Bai Y."/>
            <person name="Ruan J."/>
            <person name="Shangguan X."/>
            <person name="Mao Y."/>
            <person name="Jiang J."/>
            <person name="Zhu Y."/>
            <person name="Lei J."/>
            <person name="Kang H."/>
            <person name="Chen S."/>
            <person name="He X."/>
            <person name="Wang R."/>
            <person name="Wang Y."/>
            <person name="Chen J."/>
            <person name="Wang L."/>
            <person name="Yu S."/>
            <person name="Wang B."/>
            <person name="Wei J."/>
            <person name="Song S."/>
            <person name="Lu X."/>
            <person name="Gao Z."/>
            <person name="Gu W."/>
            <person name="Deng X."/>
            <person name="Ma D."/>
            <person name="Wang S."/>
            <person name="Liang W."/>
            <person name="Fang L."/>
            <person name="Cai C."/>
            <person name="Zhu X."/>
            <person name="Zhou B."/>
            <person name="Zhang Y."/>
            <person name="Chen Z."/>
            <person name="Xu S."/>
            <person name="Zhu R."/>
            <person name="Wang S."/>
            <person name="Zhang T."/>
            <person name="Zhao G."/>
        </authorList>
    </citation>
    <scope>NUCLEOTIDE SEQUENCE [LARGE SCALE GENOMIC DNA]</scope>
    <source>
        <strain evidence="2">cv. Xinhai21</strain>
        <tissue evidence="1">Leaf</tissue>
    </source>
</reference>
<dbReference type="Proteomes" id="UP000239757">
    <property type="component" value="Unassembled WGS sequence"/>
</dbReference>
<proteinExistence type="predicted"/>
<evidence type="ECO:0000313" key="1">
    <source>
        <dbReference type="EMBL" id="PPS05638.1"/>
    </source>
</evidence>
<sequence length="165" mass="19328">MELCSTNRLRRFRSYWSFCLDQASRESGWLKYNVDAAQFLKENVTSYAVVVQDKNGHPPKVKDFICICLRHFMRCKSRLLEKGITLIPNSARYRQIQDLVSVRSSNMELCSTNRLRRFRSYWSFCLDQASRESGWLKYNVDAAQFLKENVTSYAVVVQDKNGQSD</sequence>